<feature type="transmembrane region" description="Helical" evidence="6">
    <location>
        <begin position="18"/>
        <end position="38"/>
    </location>
</feature>
<feature type="transmembrane region" description="Helical" evidence="6">
    <location>
        <begin position="283"/>
        <end position="311"/>
    </location>
</feature>
<evidence type="ECO:0000256" key="4">
    <source>
        <dbReference type="ARBA" id="ARBA00022989"/>
    </source>
</evidence>
<keyword evidence="4 6" id="KW-1133">Transmembrane helix</keyword>
<dbReference type="PANTHER" id="PTHR46795:SF3">
    <property type="entry name" value="ABC TRANSPORTER PERMEASE"/>
    <property type="match status" value="1"/>
</dbReference>
<accession>A0A3Q8XB43</accession>
<dbReference type="PIRSF" id="PIRSF018968">
    <property type="entry name" value="ABC_permease_BceB"/>
    <property type="match status" value="1"/>
</dbReference>
<evidence type="ECO:0000256" key="1">
    <source>
        <dbReference type="ARBA" id="ARBA00004651"/>
    </source>
</evidence>
<feature type="transmembrane region" description="Helical" evidence="6">
    <location>
        <begin position="100"/>
        <end position="122"/>
    </location>
</feature>
<keyword evidence="2 6" id="KW-1003">Cell membrane</keyword>
<sequence length="695" mass="78236">MTFRHIVNQNLKFNFKRFISYLFVNGFVVAVLFMYGSLLYNKVLAEDTSTKIMMDYIGICTYAIILFSVVFVAYTGIYFVKSRGKEFSVYLTLGMTRRDLIRMIYVESLVIVAGSAMSGIIGGLLLSKLFYLILGRILGLSTSIYFISGKTYLLSLGVFGAVFLCNMLFTSVFIRRLSIVQIGKSGSTKGLAKPRPIIGFLSILATAAAMYTFDAASTGDTVFGYIIGAEYRSPLIVGSIFTVFVALYFVIPTCMDVVRVVMARFPSLYNRNLLIMTNLKHRFFAYKVSLYIVSLLICCAIMSMGFGLSFYSYTQKTIGQNLPYDFMIESGGGINKVSDAEVKQIVAKSGGELSDYSSLPYIYDENYRVYGTKFDHDYMDSIIISESNFNRHTGLSVDVKPDELLLAYNQESYTGTSVDYDTIMTIEPWRQGSERAVAFDANPVGKDAFLEKLSKSSVVKLEFQREKTRRMVEHFINSYGDVEFEGVMANVVDDSVYAKLAPHVPEYTAHLFNLKQGDGEKVFAGILAALRASNHADSSLWVSTDTQFGNKDQAEALRPIYKKERYDIAFKINGLLFFSLGFLGMLFLLSSSVVLYYKMVTDVEEEKEQIALLKRIGLTVGEYKSYLQTHLAVVFFTPLVIGGILGIYFLSFAWTGVNMMWFLLGRIGLMYGAFALLDVLFYMALRKKFFRSVRI</sequence>
<evidence type="ECO:0000256" key="3">
    <source>
        <dbReference type="ARBA" id="ARBA00022692"/>
    </source>
</evidence>
<organism evidence="8 9">
    <name type="scientific">Paenibacillus albus</name>
    <dbReference type="NCBI Taxonomy" id="2495582"/>
    <lineage>
        <taxon>Bacteria</taxon>
        <taxon>Bacillati</taxon>
        <taxon>Bacillota</taxon>
        <taxon>Bacilli</taxon>
        <taxon>Bacillales</taxon>
        <taxon>Paenibacillaceae</taxon>
        <taxon>Paenibacillus</taxon>
    </lineage>
</organism>
<dbReference type="Proteomes" id="UP000272528">
    <property type="component" value="Chromosome"/>
</dbReference>
<evidence type="ECO:0000256" key="6">
    <source>
        <dbReference type="PIRNR" id="PIRNR018968"/>
    </source>
</evidence>
<feature type="transmembrane region" description="Helical" evidence="6">
    <location>
        <begin position="233"/>
        <end position="262"/>
    </location>
</feature>
<dbReference type="InterPro" id="IPR027022">
    <property type="entry name" value="ABC_permease_BceB-typ"/>
</dbReference>
<comment type="similarity">
    <text evidence="6">Belongs to the ABC-4 integral membrane protein family.</text>
</comment>
<evidence type="ECO:0000313" key="8">
    <source>
        <dbReference type="EMBL" id="AZN43524.1"/>
    </source>
</evidence>
<evidence type="ECO:0000313" key="9">
    <source>
        <dbReference type="Proteomes" id="UP000272528"/>
    </source>
</evidence>
<dbReference type="InterPro" id="IPR003838">
    <property type="entry name" value="ABC3_permease_C"/>
</dbReference>
<gene>
    <name evidence="8" type="ORF">EJC50_04680</name>
</gene>
<dbReference type="AlphaFoldDB" id="A0A3Q8XB43"/>
<dbReference type="GO" id="GO:0055085">
    <property type="term" value="P:transmembrane transport"/>
    <property type="evidence" value="ECO:0007669"/>
    <property type="project" value="UniProtKB-UniRule"/>
</dbReference>
<reference evidence="9" key="1">
    <citation type="submission" date="2018-12" db="EMBL/GenBank/DDBJ databases">
        <title>Genome sequence of Peanibacillus sp.</title>
        <authorList>
            <person name="Subramani G."/>
            <person name="Srinivasan S."/>
            <person name="Kim M.K."/>
        </authorList>
    </citation>
    <scope>NUCLEOTIDE SEQUENCE [LARGE SCALE GENOMIC DNA]</scope>
    <source>
        <strain evidence="9">18JY67-1</strain>
    </source>
</reference>
<feature type="transmembrane region" description="Helical" evidence="6">
    <location>
        <begin position="575"/>
        <end position="597"/>
    </location>
</feature>
<feature type="transmembrane region" description="Helical" evidence="6">
    <location>
        <begin position="660"/>
        <end position="685"/>
    </location>
</feature>
<keyword evidence="9" id="KW-1185">Reference proteome</keyword>
<evidence type="ECO:0000259" key="7">
    <source>
        <dbReference type="Pfam" id="PF02687"/>
    </source>
</evidence>
<evidence type="ECO:0000256" key="5">
    <source>
        <dbReference type="ARBA" id="ARBA00023136"/>
    </source>
</evidence>
<dbReference type="Pfam" id="PF02687">
    <property type="entry name" value="FtsX"/>
    <property type="match status" value="1"/>
</dbReference>
<keyword evidence="3 6" id="KW-0812">Transmembrane</keyword>
<dbReference type="KEGG" id="palb:EJC50_04680"/>
<keyword evidence="5 6" id="KW-0472">Membrane</keyword>
<dbReference type="EMBL" id="CP034437">
    <property type="protein sequence ID" value="AZN43524.1"/>
    <property type="molecule type" value="Genomic_DNA"/>
</dbReference>
<feature type="transmembrane region" description="Helical" evidence="6">
    <location>
        <begin position="195"/>
        <end position="213"/>
    </location>
</feature>
<feature type="transmembrane region" description="Helical" evidence="6">
    <location>
        <begin position="59"/>
        <end position="80"/>
    </location>
</feature>
<name>A0A3Q8XB43_9BACL</name>
<protein>
    <submittedName>
        <fullName evidence="8">ABC transporter permease</fullName>
    </submittedName>
</protein>
<dbReference type="PANTHER" id="PTHR46795">
    <property type="entry name" value="ABC TRANSPORTER PERMEASE-RELATED-RELATED"/>
    <property type="match status" value="1"/>
</dbReference>
<evidence type="ECO:0000256" key="2">
    <source>
        <dbReference type="ARBA" id="ARBA00022475"/>
    </source>
</evidence>
<dbReference type="OrthoDB" id="1937696at2"/>
<feature type="transmembrane region" description="Helical" evidence="6">
    <location>
        <begin position="153"/>
        <end position="174"/>
    </location>
</feature>
<dbReference type="GO" id="GO:0005886">
    <property type="term" value="C:plasma membrane"/>
    <property type="evidence" value="ECO:0007669"/>
    <property type="project" value="UniProtKB-SubCell"/>
</dbReference>
<feature type="domain" description="ABC3 transporter permease C-terminal" evidence="7">
    <location>
        <begin position="62"/>
        <end position="177"/>
    </location>
</feature>
<feature type="transmembrane region" description="Helical" evidence="6">
    <location>
        <begin position="631"/>
        <end position="654"/>
    </location>
</feature>
<proteinExistence type="inferred from homology"/>
<keyword evidence="6" id="KW-0813">Transport</keyword>
<comment type="subcellular location">
    <subcellularLocation>
        <location evidence="1 6">Cell membrane</location>
        <topology evidence="1 6">Multi-pass membrane protein</topology>
    </subcellularLocation>
</comment>
<dbReference type="InterPro" id="IPR052536">
    <property type="entry name" value="ABC-4_Integral_Memb_Prot"/>
</dbReference>